<dbReference type="Pfam" id="PF14378">
    <property type="entry name" value="PAP2_3"/>
    <property type="match status" value="1"/>
</dbReference>
<feature type="transmembrane region" description="Helical" evidence="5">
    <location>
        <begin position="146"/>
        <end position="167"/>
    </location>
</feature>
<dbReference type="Proteomes" id="UP000315995">
    <property type="component" value="Chromosome"/>
</dbReference>
<keyword evidence="3 5" id="KW-1133">Transmembrane helix</keyword>
<dbReference type="EMBL" id="CP041186">
    <property type="protein sequence ID" value="QDG49239.1"/>
    <property type="molecule type" value="Genomic_DNA"/>
</dbReference>
<dbReference type="GO" id="GO:0016020">
    <property type="term" value="C:membrane"/>
    <property type="evidence" value="ECO:0007669"/>
    <property type="project" value="UniProtKB-SubCell"/>
</dbReference>
<keyword evidence="8" id="KW-1185">Reference proteome</keyword>
<dbReference type="RefSeq" id="WP_141195738.1">
    <property type="nucleotide sequence ID" value="NZ_CP041186.1"/>
</dbReference>
<dbReference type="SUPFAM" id="SSF48317">
    <property type="entry name" value="Acid phosphatase/Vanadium-dependent haloperoxidase"/>
    <property type="match status" value="1"/>
</dbReference>
<evidence type="ECO:0000313" key="8">
    <source>
        <dbReference type="Proteomes" id="UP000315995"/>
    </source>
</evidence>
<protein>
    <submittedName>
        <fullName evidence="7">Phosphatase PAP2 family protein</fullName>
    </submittedName>
</protein>
<reference evidence="7 8" key="1">
    <citation type="submission" date="2019-06" db="EMBL/GenBank/DDBJ databases">
        <title>Persicimonas caeni gen. nov., sp. nov., a predatory bacterium isolated from solar saltern.</title>
        <authorList>
            <person name="Wang S."/>
        </authorList>
    </citation>
    <scope>NUCLEOTIDE SEQUENCE [LARGE SCALE GENOMIC DNA]</scope>
    <source>
        <strain evidence="7 8">YN101</strain>
    </source>
</reference>
<name>A0A4Y6PLZ7_PERCE</name>
<feature type="transmembrane region" description="Helical" evidence="5">
    <location>
        <begin position="58"/>
        <end position="77"/>
    </location>
</feature>
<dbReference type="InterPro" id="IPR026841">
    <property type="entry name" value="Aur1/Ipt1"/>
</dbReference>
<evidence type="ECO:0000256" key="5">
    <source>
        <dbReference type="SAM" id="Phobius"/>
    </source>
</evidence>
<dbReference type="PANTHER" id="PTHR31310">
    <property type="match status" value="1"/>
</dbReference>
<keyword evidence="4 5" id="KW-0472">Membrane</keyword>
<dbReference type="InterPro" id="IPR036938">
    <property type="entry name" value="PAP2/HPO_sf"/>
</dbReference>
<evidence type="ECO:0000256" key="4">
    <source>
        <dbReference type="ARBA" id="ARBA00023136"/>
    </source>
</evidence>
<evidence type="ECO:0000256" key="2">
    <source>
        <dbReference type="ARBA" id="ARBA00022692"/>
    </source>
</evidence>
<feature type="transmembrane region" description="Helical" evidence="5">
    <location>
        <begin position="25"/>
        <end position="46"/>
    </location>
</feature>
<feature type="transmembrane region" description="Helical" evidence="5">
    <location>
        <begin position="287"/>
        <end position="304"/>
    </location>
</feature>
<accession>A0A4Y6PLZ7</accession>
<evidence type="ECO:0000313" key="7">
    <source>
        <dbReference type="EMBL" id="QDG49239.1"/>
    </source>
</evidence>
<comment type="subcellular location">
    <subcellularLocation>
        <location evidence="1">Membrane</location>
        <topology evidence="1">Multi-pass membrane protein</topology>
    </subcellularLocation>
</comment>
<proteinExistence type="predicted"/>
<dbReference type="AlphaFoldDB" id="A0A4Y6PLZ7"/>
<dbReference type="Gene3D" id="1.20.144.10">
    <property type="entry name" value="Phosphatidic acid phosphatase type 2/haloperoxidase"/>
    <property type="match status" value="1"/>
</dbReference>
<accession>A0A5B8XXW7</accession>
<dbReference type="InterPro" id="IPR052185">
    <property type="entry name" value="IPC_Synthase-Related"/>
</dbReference>
<keyword evidence="2 5" id="KW-0812">Transmembrane</keyword>
<dbReference type="OrthoDB" id="9775789at2"/>
<evidence type="ECO:0000256" key="1">
    <source>
        <dbReference type="ARBA" id="ARBA00004141"/>
    </source>
</evidence>
<feature type="transmembrane region" description="Helical" evidence="5">
    <location>
        <begin position="264"/>
        <end position="281"/>
    </location>
</feature>
<organism evidence="7 8">
    <name type="scientific">Persicimonas caeni</name>
    <dbReference type="NCBI Taxonomy" id="2292766"/>
    <lineage>
        <taxon>Bacteria</taxon>
        <taxon>Deltaproteobacteria</taxon>
        <taxon>Bradymonadales</taxon>
        <taxon>Bradymonadaceae</taxon>
        <taxon>Persicimonas</taxon>
    </lineage>
</organism>
<evidence type="ECO:0000259" key="6">
    <source>
        <dbReference type="Pfam" id="PF14378"/>
    </source>
</evidence>
<evidence type="ECO:0000256" key="3">
    <source>
        <dbReference type="ARBA" id="ARBA00022989"/>
    </source>
</evidence>
<sequence length="340" mass="38813">MYRFFDFLRFDQVPDKPVGELPWHYPYGLLEKIWLVVWALIGLTGAVYREHIAASTELFGVSIAVIALVLILPQITIRLNQAAYGAGRIVVSVVSSWATYERSAQFLEAFRSTSYEMEMLLADRLLFGGNPSEWTEVLINPVLTEYLQLTYVSYFPMMLLVALALFFARKNRVLFRYLLAMNLAMVSCHFFYILVPVRSPFLIADDPQYASLISYSIPLQGLWWTEHLRQNLLDATVMRYDCFPSGHTMHSMLAIYFGWKTNRAVRAIVTVVGVSIIFSTIYLRYHYAIDLVAGAGFAVFWIWASAKMTAASWNDEPTPQPQLSQKVASVLQHFSGNRPD</sequence>
<gene>
    <name evidence="7" type="ORF">FIV42_00325</name>
</gene>
<dbReference type="PANTHER" id="PTHR31310:SF7">
    <property type="entry name" value="PA-PHOSPHATASE RELATED-FAMILY PROTEIN DDB_G0268928"/>
    <property type="match status" value="1"/>
</dbReference>
<feature type="transmembrane region" description="Helical" evidence="5">
    <location>
        <begin position="174"/>
        <end position="195"/>
    </location>
</feature>
<feature type="domain" description="Inositolphosphotransferase Aur1/Ipt1" evidence="6">
    <location>
        <begin position="129"/>
        <end position="303"/>
    </location>
</feature>